<evidence type="ECO:0000256" key="11">
    <source>
        <dbReference type="ARBA" id="ARBA00033407"/>
    </source>
</evidence>
<evidence type="ECO:0000256" key="8">
    <source>
        <dbReference type="ARBA" id="ARBA00023315"/>
    </source>
</evidence>
<dbReference type="Gene3D" id="3.30.559.30">
    <property type="entry name" value="Nonribosomal peptide synthetase, condensation domain"/>
    <property type="match status" value="1"/>
</dbReference>
<evidence type="ECO:0000256" key="1">
    <source>
        <dbReference type="ARBA" id="ARBA00000026"/>
    </source>
</evidence>
<dbReference type="InterPro" id="IPR031641">
    <property type="entry name" value="PapA_C"/>
</dbReference>
<dbReference type="AlphaFoldDB" id="A0A1L9QP12"/>
<comment type="catalytic activity">
    <reaction evidence="2">
        <text>2 a mycocerosyl-[mycocerosic acid synthase] + a phenolphthiocerol = a dimycocerosyl phenolphthiocerol + 2 holo-[mycocerosic acid synthase].</text>
        <dbReference type="EC" id="2.3.1.282"/>
    </reaction>
</comment>
<gene>
    <name evidence="13" type="ORF">BI308_17035</name>
</gene>
<comment type="catalytic activity">
    <reaction evidence="1">
        <text>2 a mycocerosyl-[mycocerosic acid synthase] + a phthiocerol = a dimycocerosyl phthiocerol + 2 holo-[mycocerosic acid synthase].</text>
        <dbReference type="EC" id="2.3.1.282"/>
    </reaction>
</comment>
<evidence type="ECO:0000313" key="14">
    <source>
        <dbReference type="Proteomes" id="UP000183940"/>
    </source>
</evidence>
<keyword evidence="14" id="KW-1185">Reference proteome</keyword>
<evidence type="ECO:0000313" key="13">
    <source>
        <dbReference type="EMBL" id="OJJ24389.1"/>
    </source>
</evidence>
<proteinExistence type="inferred from homology"/>
<keyword evidence="7" id="KW-0808">Transferase</keyword>
<dbReference type="InterPro" id="IPR023213">
    <property type="entry name" value="CAT-like_dom_sf"/>
</dbReference>
<dbReference type="EMBL" id="MLAW01000032">
    <property type="protein sequence ID" value="OJJ24389.1"/>
    <property type="molecule type" value="Genomic_DNA"/>
</dbReference>
<dbReference type="STRING" id="1925591.BI308_17035"/>
<reference evidence="13" key="1">
    <citation type="submission" date="2016-10" db="EMBL/GenBank/DDBJ databases">
        <title>CRISPR-Cas defence system in Roseofilum reptotaenium: evidence of a bacteriophage-cyanobacterium arms race in the coral black band disease.</title>
        <authorList>
            <person name="Buerger P."/>
            <person name="Wood-Charlson E.M."/>
            <person name="Weynberg K.D."/>
            <person name="Willis B."/>
            <person name="Van Oppen M.J."/>
        </authorList>
    </citation>
    <scope>NUCLEOTIDE SEQUENCE [LARGE SCALE GENOMIC DNA]</scope>
    <source>
        <strain evidence="13">AO1-A</strain>
    </source>
</reference>
<dbReference type="Gene3D" id="3.30.559.10">
    <property type="entry name" value="Chloramphenicol acetyltransferase-like domain"/>
    <property type="match status" value="1"/>
</dbReference>
<dbReference type="PANTHER" id="PTHR28037">
    <property type="entry name" value="ALCOHOL O-ACETYLTRANSFERASE 1-RELATED"/>
    <property type="match status" value="1"/>
</dbReference>
<dbReference type="PANTHER" id="PTHR28037:SF1">
    <property type="entry name" value="ALCOHOL O-ACETYLTRANSFERASE 1-RELATED"/>
    <property type="match status" value="1"/>
</dbReference>
<evidence type="ECO:0000256" key="4">
    <source>
        <dbReference type="ARBA" id="ARBA00006558"/>
    </source>
</evidence>
<feature type="domain" description="Phthiocerol/phthiodiolone dimycocerosyl transferase C-terminal" evidence="12">
    <location>
        <begin position="226"/>
        <end position="380"/>
    </location>
</feature>
<evidence type="ECO:0000256" key="5">
    <source>
        <dbReference type="ARBA" id="ARBA00012866"/>
    </source>
</evidence>
<dbReference type="GO" id="GO:0016746">
    <property type="term" value="F:acyltransferase activity"/>
    <property type="evidence" value="ECO:0007669"/>
    <property type="project" value="UniProtKB-KW"/>
</dbReference>
<evidence type="ECO:0000256" key="3">
    <source>
        <dbReference type="ARBA" id="ARBA00001907"/>
    </source>
</evidence>
<dbReference type="EC" id="2.3.1.282" evidence="5"/>
<name>A0A1L9QP12_9CYAN</name>
<accession>A0A1L9QP12</accession>
<organism evidence="13 14">
    <name type="scientific">Roseofilum reptotaenium AO1-A</name>
    <dbReference type="NCBI Taxonomy" id="1925591"/>
    <lineage>
        <taxon>Bacteria</taxon>
        <taxon>Bacillati</taxon>
        <taxon>Cyanobacteriota</taxon>
        <taxon>Cyanophyceae</taxon>
        <taxon>Desertifilales</taxon>
        <taxon>Desertifilaceae</taxon>
        <taxon>Roseofilum</taxon>
    </lineage>
</organism>
<comment type="similarity">
    <text evidence="4">Belongs to the acyltransferase PapA5 family.</text>
</comment>
<comment type="catalytic activity">
    <reaction evidence="3">
        <text>2 a mycocerosyl-[mycocerosic acid synthase] + a phthiodiolone = a dimycocerosyl phthiodiolone + 2 holo-[mycocerosic acid synthase].</text>
        <dbReference type="EC" id="2.3.1.282"/>
    </reaction>
</comment>
<dbReference type="Pfam" id="PF16911">
    <property type="entry name" value="PapA_C"/>
    <property type="match status" value="1"/>
</dbReference>
<sequence>MIDNRKLCGAEQVMEILNRLTSSSNIVVIGRIVGPLSAEIVEKALALVQTHHSRLNSRIVGDIDNLRFETGAKQIPLRVVDKKHEEQWQETILEELNTKIESSEVLLRAVLVQGPEQSENTTSHLIITINHAICDGLSSIELYSQILTYCSKIAFGEPVVPAPSLPSLPPIDELLPPSAKGFRGNINSVLFLLRLLFKRIWHRPKGLSFEKAVPVELRRTGNIYRHLDAQVTQQLILRCRQEKTTVNGALSAALIFAAARKIRAGEKKSISCLSSADLRRHLKPAISNENLGQLASAITSFHTFSTNTSFWELAREVRRQQEVSLKRHESFYQALMFRMIVDSALTSLDIPPYTAVNITNVGRVNIPRIYGQFELSEISFSVAQATFGGVFITAVTTFEGKMFLHFPFSEPVISQETIETLADSVLSCLVDVSS</sequence>
<dbReference type="InterPro" id="IPR052058">
    <property type="entry name" value="Alcohol_O-acetyltransferase"/>
</dbReference>
<evidence type="ECO:0000259" key="12">
    <source>
        <dbReference type="Pfam" id="PF16911"/>
    </source>
</evidence>
<keyword evidence="8" id="KW-0012">Acyltransferase</keyword>
<dbReference type="SUPFAM" id="SSF52777">
    <property type="entry name" value="CoA-dependent acyltransferases"/>
    <property type="match status" value="2"/>
</dbReference>
<evidence type="ECO:0000256" key="6">
    <source>
        <dbReference type="ARBA" id="ARBA00013449"/>
    </source>
</evidence>
<evidence type="ECO:0000256" key="10">
    <source>
        <dbReference type="ARBA" id="ARBA00032317"/>
    </source>
</evidence>
<comment type="caution">
    <text evidence="13">The sequence shown here is derived from an EMBL/GenBank/DDBJ whole genome shotgun (WGS) entry which is preliminary data.</text>
</comment>
<protein>
    <recommendedName>
        <fullName evidence="6">Phthiocerol/phthiodiolone dimycocerosyl transferase</fullName>
        <ecNumber evidence="5">2.3.1.282</ecNumber>
    </recommendedName>
    <alternativeName>
        <fullName evidence="11">Acyltransferase PapA5</fullName>
    </alternativeName>
    <alternativeName>
        <fullName evidence="9">Phthiocerol/phthiodiolone O-acyltransferase</fullName>
    </alternativeName>
    <alternativeName>
        <fullName evidence="10">Polyketide synthase-associated protein A5</fullName>
    </alternativeName>
</protein>
<evidence type="ECO:0000256" key="9">
    <source>
        <dbReference type="ARBA" id="ARBA00030465"/>
    </source>
</evidence>
<evidence type="ECO:0000256" key="2">
    <source>
        <dbReference type="ARBA" id="ARBA00000625"/>
    </source>
</evidence>
<dbReference type="Proteomes" id="UP000183940">
    <property type="component" value="Unassembled WGS sequence"/>
</dbReference>
<evidence type="ECO:0000256" key="7">
    <source>
        <dbReference type="ARBA" id="ARBA00022679"/>
    </source>
</evidence>